<evidence type="ECO:0008006" key="3">
    <source>
        <dbReference type="Google" id="ProtNLM"/>
    </source>
</evidence>
<accession>A0ABV5C7F2</accession>
<sequence length="296" mass="34418">MDDLHLDGLKIDSLVDLLKAAYTLEDYDHMIEIADKLLISAERVYSKQKQSMDSGKRYVKVDGKRHIVYYFGFSQMAKGIALQKKEKYEESLACIKGYADLSWLHDETVEADEEISAFKRFATSNTYSVNLLAGKQKWVYIEDFVFHLKNSKKEDLISGLVVVLDHALKYNVNVNSILAQFHEVMKNIITEGKYLNAKRMYLTKYFHRMALYLLREGNYKDALNYTLKTLEESDKFNDMVNYKRSTALFEEHRNYASKEQLHDYLRIIKGGIEDEKSIDYGSVSNGGFKFYHSASF</sequence>
<name>A0ABV5C7F2_9BACL</name>
<dbReference type="Proteomes" id="UP001580430">
    <property type="component" value="Unassembled WGS sequence"/>
</dbReference>
<reference evidence="1 2" key="1">
    <citation type="submission" date="2024-09" db="EMBL/GenBank/DDBJ databases">
        <title>Paenibacillus zeirhizospherea sp. nov., isolated from surface of the maize (Zea mays) roots in a horticulture field, Hungary.</title>
        <authorList>
            <person name="Marton D."/>
            <person name="Farkas M."/>
            <person name="Bedics A."/>
            <person name="Toth E."/>
            <person name="Tancsics A."/>
            <person name="Boka K."/>
            <person name="Marati G."/>
            <person name="Kriszt B."/>
            <person name="Cserhati M."/>
        </authorList>
    </citation>
    <scope>NUCLEOTIDE SEQUENCE [LARGE SCALE GENOMIC DNA]</scope>
    <source>
        <strain evidence="1 2">JCM 18446</strain>
    </source>
</reference>
<evidence type="ECO:0000313" key="1">
    <source>
        <dbReference type="EMBL" id="MFB5762475.1"/>
    </source>
</evidence>
<dbReference type="EMBL" id="JBHIRY010000021">
    <property type="protein sequence ID" value="MFB5762475.1"/>
    <property type="molecule type" value="Genomic_DNA"/>
</dbReference>
<proteinExistence type="predicted"/>
<gene>
    <name evidence="1" type="ORF">ACE5LO_19005</name>
</gene>
<protein>
    <recommendedName>
        <fullName evidence="3">DNA-binding protein</fullName>
    </recommendedName>
</protein>
<dbReference type="RefSeq" id="WP_375521578.1">
    <property type="nucleotide sequence ID" value="NZ_JBHIRY010000021.1"/>
</dbReference>
<keyword evidence="2" id="KW-1185">Reference proteome</keyword>
<comment type="caution">
    <text evidence="1">The sequence shown here is derived from an EMBL/GenBank/DDBJ whole genome shotgun (WGS) entry which is preliminary data.</text>
</comment>
<evidence type="ECO:0000313" key="2">
    <source>
        <dbReference type="Proteomes" id="UP001580430"/>
    </source>
</evidence>
<organism evidence="1 2">
    <name type="scientific">Paenibacillus medicaginis</name>
    <dbReference type="NCBI Taxonomy" id="1470560"/>
    <lineage>
        <taxon>Bacteria</taxon>
        <taxon>Bacillati</taxon>
        <taxon>Bacillota</taxon>
        <taxon>Bacilli</taxon>
        <taxon>Bacillales</taxon>
        <taxon>Paenibacillaceae</taxon>
        <taxon>Paenibacillus</taxon>
    </lineage>
</organism>